<dbReference type="Pfam" id="PF10620">
    <property type="entry name" value="MdcG"/>
    <property type="match status" value="1"/>
</dbReference>
<dbReference type="Pfam" id="PF20866">
    <property type="entry name" value="MdcG_N"/>
    <property type="match status" value="1"/>
</dbReference>
<evidence type="ECO:0000313" key="6">
    <source>
        <dbReference type="Proteomes" id="UP000501534"/>
    </source>
</evidence>
<dbReference type="InterPro" id="IPR048903">
    <property type="entry name" value="MdcG_N"/>
</dbReference>
<name>A0A6M4H260_9PROT</name>
<accession>A0A6M4H260</accession>
<evidence type="ECO:0000256" key="2">
    <source>
        <dbReference type="ARBA" id="ARBA00022695"/>
    </source>
</evidence>
<dbReference type="KEGG" id="uru:DSM104443_03010"/>
<gene>
    <name evidence="5" type="primary">mdcG</name>
    <name evidence="5" type="ORF">DSM104443_03010</name>
</gene>
<keyword evidence="1 5" id="KW-0808">Transferase</keyword>
<dbReference type="NCBIfam" id="TIGR03135">
    <property type="entry name" value="malonate_mdcG"/>
    <property type="match status" value="1"/>
</dbReference>
<dbReference type="GO" id="GO:0016779">
    <property type="term" value="F:nucleotidyltransferase activity"/>
    <property type="evidence" value="ECO:0007669"/>
    <property type="project" value="UniProtKB-KW"/>
</dbReference>
<evidence type="ECO:0000259" key="3">
    <source>
        <dbReference type="Pfam" id="PF10620"/>
    </source>
</evidence>
<evidence type="ECO:0000313" key="5">
    <source>
        <dbReference type="EMBL" id="QJR11927.1"/>
    </source>
</evidence>
<dbReference type="EC" id="2.7.7.66" evidence="5"/>
<protein>
    <submittedName>
        <fullName evidence="5">Phosphoribosyl-dephospho-CoA transferase</fullName>
        <ecNumber evidence="5">2.7.7.66</ecNumber>
    </submittedName>
</protein>
<keyword evidence="2 5" id="KW-0548">Nucleotidyltransferase</keyword>
<reference evidence="5 6" key="1">
    <citation type="submission" date="2020-04" db="EMBL/GenBank/DDBJ databases">
        <title>Usitatibacter rugosus gen. nov., sp. nov. and Usitatibacter palustris sp. nov., novel members of Usitatibacteraceae fam. nov. within the order Nitrosomonadales isolated from soil.</title>
        <authorList>
            <person name="Huber K.J."/>
            <person name="Neumann-Schaal M."/>
            <person name="Geppert A."/>
            <person name="Luckner M."/>
            <person name="Wanner G."/>
            <person name="Overmann J."/>
        </authorList>
    </citation>
    <scope>NUCLEOTIDE SEQUENCE [LARGE SCALE GENOMIC DNA]</scope>
    <source>
        <strain evidence="5 6">0125_3</strain>
    </source>
</reference>
<dbReference type="AlphaFoldDB" id="A0A6M4H260"/>
<evidence type="ECO:0000259" key="4">
    <source>
        <dbReference type="Pfam" id="PF20866"/>
    </source>
</evidence>
<dbReference type="EMBL" id="CP053069">
    <property type="protein sequence ID" value="QJR11927.1"/>
    <property type="molecule type" value="Genomic_DNA"/>
</dbReference>
<dbReference type="InterPro" id="IPR049180">
    <property type="entry name" value="MdcG_C"/>
</dbReference>
<dbReference type="Proteomes" id="UP000501534">
    <property type="component" value="Chromosome"/>
</dbReference>
<evidence type="ECO:0000256" key="1">
    <source>
        <dbReference type="ARBA" id="ARBA00022679"/>
    </source>
</evidence>
<feature type="domain" description="Phosphoribosyl-dephospho-CoA transferase MdcG N-terminal" evidence="4">
    <location>
        <begin position="5"/>
        <end position="45"/>
    </location>
</feature>
<feature type="domain" description="Phosphoribosyl-dephospho-CoA transferase MdcG C-terminal" evidence="3">
    <location>
        <begin position="48"/>
        <end position="166"/>
    </location>
</feature>
<keyword evidence="6" id="KW-1185">Reference proteome</keyword>
<proteinExistence type="predicted"/>
<organism evidence="5 6">
    <name type="scientific">Usitatibacter rugosus</name>
    <dbReference type="NCBI Taxonomy" id="2732067"/>
    <lineage>
        <taxon>Bacteria</taxon>
        <taxon>Pseudomonadati</taxon>
        <taxon>Pseudomonadota</taxon>
        <taxon>Betaproteobacteria</taxon>
        <taxon>Nitrosomonadales</taxon>
        <taxon>Usitatibacteraceae</taxon>
        <taxon>Usitatibacter</taxon>
    </lineage>
</organism>
<sequence>MIARARQPDDDPARHAIGLALPPTQGKLRIALTVAADGIARIEEPPALREAAAVLPYAMRTVATGLAELADHLGFTARVFGSLAWQHRTGEAYLSQGSDLDLLAAPPSTSAVSAWLSHLASLEARSPMRLDGEIEFRDGGAVNWRELAGGASSLLVKAPDGARLVPASAWAAAWA</sequence>
<dbReference type="InterPro" id="IPR017557">
    <property type="entry name" value="Holo-ACP_synthase"/>
</dbReference>